<dbReference type="Pfam" id="PF00581">
    <property type="entry name" value="Rhodanese"/>
    <property type="match status" value="1"/>
</dbReference>
<proteinExistence type="predicted"/>
<name>A0ABY4SBP4_AQUTE</name>
<dbReference type="InterPro" id="IPR001763">
    <property type="entry name" value="Rhodanese-like_dom"/>
</dbReference>
<dbReference type="GO" id="GO:0016740">
    <property type="term" value="F:transferase activity"/>
    <property type="evidence" value="ECO:0007669"/>
    <property type="project" value="UniProtKB-KW"/>
</dbReference>
<sequence length="358" mass="40316">MSDPQALGIDDFSRYALVIDARSPREFAEDHIPGAVNLPVVNDEEYAEVGTTHRTDTHKAYLIGVRYSLQNIARHIGPLISHYTPADRMLVYCFRGGKRSRLWADNLRTIGFEVDVLPGGWKRYRGWVRDALATAPQRFRYRVLCGPTGCGKTRLLQALEAEGEQVLELEGMASHRGSLIGALPGAPQPSQKWFDSRLLERLRQFDPARPVWIEAESKKIGRIQLPEALHEAMYSSPTLTLEVDMPERVRLWHADYAHFVADPVAMVAQLAPIRPLVGGEAYERWQQLAAAGQTAELFERVMREHYDPAYTRSTRRLFENERSGERLALPSLSEDALREAARALVRRGPAPADGAPSR</sequence>
<dbReference type="NCBIfam" id="TIGR03167">
    <property type="entry name" value="tRNA_sel_U_synt"/>
    <property type="match status" value="1"/>
</dbReference>
<keyword evidence="3" id="KW-0808">Transferase</keyword>
<protein>
    <submittedName>
        <fullName evidence="3">tRNA 2-selenouridine(34) synthase MnmH</fullName>
        <ecNumber evidence="3">2.5.1.-</ecNumber>
    </submittedName>
</protein>
<dbReference type="InterPro" id="IPR017582">
    <property type="entry name" value="SelU"/>
</dbReference>
<dbReference type="InterPro" id="IPR058840">
    <property type="entry name" value="AAA_SelU"/>
</dbReference>
<dbReference type="Proteomes" id="UP001056201">
    <property type="component" value="Chromosome 2"/>
</dbReference>
<dbReference type="InterPro" id="IPR036873">
    <property type="entry name" value="Rhodanese-like_dom_sf"/>
</dbReference>
<dbReference type="PANTHER" id="PTHR30401:SF0">
    <property type="entry name" value="TRNA 2-SELENOURIDINE SYNTHASE"/>
    <property type="match status" value="1"/>
</dbReference>
<dbReference type="NCBIfam" id="NF008750">
    <property type="entry name" value="PRK11784.1-2"/>
    <property type="match status" value="1"/>
</dbReference>
<dbReference type="Pfam" id="PF26341">
    <property type="entry name" value="AAA_SelU"/>
    <property type="match status" value="1"/>
</dbReference>
<evidence type="ECO:0000256" key="1">
    <source>
        <dbReference type="ARBA" id="ARBA00023266"/>
    </source>
</evidence>
<dbReference type="PROSITE" id="PS00380">
    <property type="entry name" value="RHODANESE_1"/>
    <property type="match status" value="1"/>
</dbReference>
<reference evidence="3" key="1">
    <citation type="submission" date="2022-05" db="EMBL/GenBank/DDBJ databases">
        <title>An RpoN-dependent PEP-CTERM gene is involved in floc formation of an Aquincola tertiaricarbonis strain.</title>
        <authorList>
            <person name="Qiu D."/>
            <person name="Xia M."/>
        </authorList>
    </citation>
    <scope>NUCLEOTIDE SEQUENCE</scope>
    <source>
        <strain evidence="3">RN12</strain>
    </source>
</reference>
<dbReference type="EMBL" id="CP097636">
    <property type="protein sequence ID" value="URI08720.1"/>
    <property type="molecule type" value="Genomic_DNA"/>
</dbReference>
<accession>A0ABY4SBP4</accession>
<evidence type="ECO:0000313" key="3">
    <source>
        <dbReference type="EMBL" id="URI08720.1"/>
    </source>
</evidence>
<organism evidence="3 4">
    <name type="scientific">Aquincola tertiaricarbonis</name>
    <dbReference type="NCBI Taxonomy" id="391953"/>
    <lineage>
        <taxon>Bacteria</taxon>
        <taxon>Pseudomonadati</taxon>
        <taxon>Pseudomonadota</taxon>
        <taxon>Betaproteobacteria</taxon>
        <taxon>Burkholderiales</taxon>
        <taxon>Sphaerotilaceae</taxon>
        <taxon>Aquincola</taxon>
    </lineage>
</organism>
<gene>
    <name evidence="3" type="primary">mnmH</name>
    <name evidence="3" type="ORF">MW290_24395</name>
</gene>
<dbReference type="Gene3D" id="3.40.250.10">
    <property type="entry name" value="Rhodanese-like domain"/>
    <property type="match status" value="1"/>
</dbReference>
<feature type="domain" description="Rhodanese" evidence="2">
    <location>
        <begin position="16"/>
        <end position="136"/>
    </location>
</feature>
<dbReference type="SUPFAM" id="SSF52821">
    <property type="entry name" value="Rhodanese/Cell cycle control phosphatase"/>
    <property type="match status" value="1"/>
</dbReference>
<keyword evidence="1" id="KW-0711">Selenium</keyword>
<dbReference type="SMART" id="SM00450">
    <property type="entry name" value="RHOD"/>
    <property type="match status" value="1"/>
</dbReference>
<dbReference type="EC" id="2.5.1.-" evidence="3"/>
<evidence type="ECO:0000313" key="4">
    <source>
        <dbReference type="Proteomes" id="UP001056201"/>
    </source>
</evidence>
<evidence type="ECO:0000259" key="2">
    <source>
        <dbReference type="PROSITE" id="PS50206"/>
    </source>
</evidence>
<dbReference type="NCBIfam" id="NF008752">
    <property type="entry name" value="PRK11784.1-4"/>
    <property type="match status" value="1"/>
</dbReference>
<dbReference type="RefSeq" id="WP_250196940.1">
    <property type="nucleotide sequence ID" value="NZ_CP097636.1"/>
</dbReference>
<keyword evidence="4" id="KW-1185">Reference proteome</keyword>
<dbReference type="InterPro" id="IPR001307">
    <property type="entry name" value="Thiosulphate_STrfase_CS"/>
</dbReference>
<dbReference type="PANTHER" id="PTHR30401">
    <property type="entry name" value="TRNA 2-SELENOURIDINE SYNTHASE"/>
    <property type="match status" value="1"/>
</dbReference>
<dbReference type="PROSITE" id="PS50206">
    <property type="entry name" value="RHODANESE_3"/>
    <property type="match status" value="1"/>
</dbReference>